<organism evidence="2 3">
    <name type="scientific">Solanum commersonii</name>
    <name type="common">Commerson's wild potato</name>
    <name type="synonym">Commerson's nightshade</name>
    <dbReference type="NCBI Taxonomy" id="4109"/>
    <lineage>
        <taxon>Eukaryota</taxon>
        <taxon>Viridiplantae</taxon>
        <taxon>Streptophyta</taxon>
        <taxon>Embryophyta</taxon>
        <taxon>Tracheophyta</taxon>
        <taxon>Spermatophyta</taxon>
        <taxon>Magnoliopsida</taxon>
        <taxon>eudicotyledons</taxon>
        <taxon>Gunneridae</taxon>
        <taxon>Pentapetalae</taxon>
        <taxon>asterids</taxon>
        <taxon>lamiids</taxon>
        <taxon>Solanales</taxon>
        <taxon>Solanaceae</taxon>
        <taxon>Solanoideae</taxon>
        <taxon>Solaneae</taxon>
        <taxon>Solanum</taxon>
    </lineage>
</organism>
<proteinExistence type="predicted"/>
<protein>
    <submittedName>
        <fullName evidence="2">Uncharacterized protein</fullName>
    </submittedName>
</protein>
<evidence type="ECO:0000313" key="2">
    <source>
        <dbReference type="EMBL" id="KAG5609762.1"/>
    </source>
</evidence>
<keyword evidence="1" id="KW-1133">Transmembrane helix</keyword>
<dbReference type="Proteomes" id="UP000824120">
    <property type="component" value="Chromosome 4"/>
</dbReference>
<keyword evidence="3" id="KW-1185">Reference proteome</keyword>
<keyword evidence="1" id="KW-0812">Transmembrane</keyword>
<comment type="caution">
    <text evidence="2">The sequence shown here is derived from an EMBL/GenBank/DDBJ whole genome shotgun (WGS) entry which is preliminary data.</text>
</comment>
<evidence type="ECO:0000313" key="3">
    <source>
        <dbReference type="Proteomes" id="UP000824120"/>
    </source>
</evidence>
<feature type="transmembrane region" description="Helical" evidence="1">
    <location>
        <begin position="21"/>
        <end position="41"/>
    </location>
</feature>
<name>A0A9J5ZAV1_SOLCO</name>
<sequence>MLDRETRFLGCDRNMGPNEKLVIIRYNLILSYIIKWVFIVFKNWSCEGPLGIVSRDRRCTWRSDLWSGSSPFNFCLQHLRILNHWAIWCCFAKLFGDAPTTPFIANFKSQVQHFKKDVSNSATQDSIMNADKKSQLTCTRINFALKDSICDSPLPKNLKLTILASNASSSSTKVLKCPHIKNVSIFTHIESIGIKINTHTYKDKHNA</sequence>
<keyword evidence="1" id="KW-0472">Membrane</keyword>
<dbReference type="AlphaFoldDB" id="A0A9J5ZAV1"/>
<accession>A0A9J5ZAV1</accession>
<evidence type="ECO:0000256" key="1">
    <source>
        <dbReference type="SAM" id="Phobius"/>
    </source>
</evidence>
<reference evidence="2 3" key="1">
    <citation type="submission" date="2020-09" db="EMBL/GenBank/DDBJ databases">
        <title>De no assembly of potato wild relative species, Solanum commersonii.</title>
        <authorList>
            <person name="Cho K."/>
        </authorList>
    </citation>
    <scope>NUCLEOTIDE SEQUENCE [LARGE SCALE GENOMIC DNA]</scope>
    <source>
        <strain evidence="2">LZ3.2</strain>
        <tissue evidence="2">Leaf</tissue>
    </source>
</reference>
<dbReference type="EMBL" id="JACXVP010000004">
    <property type="protein sequence ID" value="KAG5609762.1"/>
    <property type="molecule type" value="Genomic_DNA"/>
</dbReference>
<gene>
    <name evidence="2" type="ORF">H5410_021043</name>
</gene>